<name>A0ABX7H0T0_9GAMM</name>
<dbReference type="EMBL" id="CP064030">
    <property type="protein sequence ID" value="QRN55674.1"/>
    <property type="molecule type" value="Genomic_DNA"/>
</dbReference>
<dbReference type="RefSeq" id="WP_188799240.1">
    <property type="nucleotide sequence ID" value="NZ_BMIZ01000001.1"/>
</dbReference>
<reference evidence="1 2" key="1">
    <citation type="submission" date="2020-10" db="EMBL/GenBank/DDBJ databases">
        <title>Phylogeny of dyella-like bacteria.</title>
        <authorList>
            <person name="Fu J."/>
        </authorList>
    </citation>
    <scope>NUCLEOTIDE SEQUENCE [LARGE SCALE GENOMIC DNA]</scope>
    <source>
        <strain evidence="1 2">DHOB09</strain>
    </source>
</reference>
<evidence type="ECO:0000313" key="2">
    <source>
        <dbReference type="Proteomes" id="UP000663181"/>
    </source>
</evidence>
<protein>
    <recommendedName>
        <fullName evidence="3">Twin-arginine translocation signal domain-containing protein</fullName>
    </recommendedName>
</protein>
<dbReference type="Proteomes" id="UP000663181">
    <property type="component" value="Chromosome"/>
</dbReference>
<accession>A0ABX7H0T0</accession>
<evidence type="ECO:0008006" key="3">
    <source>
        <dbReference type="Google" id="ProtNLM"/>
    </source>
</evidence>
<organism evidence="1 2">
    <name type="scientific">Dyella caseinilytica</name>
    <dbReference type="NCBI Taxonomy" id="1849581"/>
    <lineage>
        <taxon>Bacteria</taxon>
        <taxon>Pseudomonadati</taxon>
        <taxon>Pseudomonadota</taxon>
        <taxon>Gammaproteobacteria</taxon>
        <taxon>Lysobacterales</taxon>
        <taxon>Rhodanobacteraceae</taxon>
        <taxon>Dyella</taxon>
    </lineage>
</organism>
<evidence type="ECO:0000313" key="1">
    <source>
        <dbReference type="EMBL" id="QRN55674.1"/>
    </source>
</evidence>
<proteinExistence type="predicted"/>
<gene>
    <name evidence="1" type="ORF">ISN74_10310</name>
</gene>
<sequence length="62" mass="6817">MPMSRRDFPGHAIKATGAAAVIGLPPRTSDFSALVAKRPYRVKAWMQNNVGQRDSRTLPDHA</sequence>
<keyword evidence="2" id="KW-1185">Reference proteome</keyword>